<reference evidence="2 3" key="1">
    <citation type="submission" date="2016-07" db="EMBL/GenBank/DDBJ databases">
        <title>Draft genome sequence of Prauserella muralis DSM 45305, isolated from a mould-covered wall in an indoor environment.</title>
        <authorList>
            <person name="Ruckert C."/>
            <person name="Albersmeier A."/>
            <person name="Jiang C.-L."/>
            <person name="Jiang Y."/>
            <person name="Kalinowski J."/>
            <person name="Schneider O."/>
            <person name="Winkler A."/>
            <person name="Zotchev S.B."/>
        </authorList>
    </citation>
    <scope>NUCLEOTIDE SEQUENCE [LARGE SCALE GENOMIC DNA]</scope>
    <source>
        <strain evidence="2 3">DSM 45305</strain>
    </source>
</reference>
<protein>
    <recommendedName>
        <fullName evidence="1">Putative restriction endonuclease domain-containing protein</fullName>
    </recommendedName>
</protein>
<dbReference type="SUPFAM" id="SSF52980">
    <property type="entry name" value="Restriction endonuclease-like"/>
    <property type="match status" value="1"/>
</dbReference>
<comment type="caution">
    <text evidence="2">The sequence shown here is derived from an EMBL/GenBank/DDBJ whole genome shotgun (WGS) entry which is preliminary data.</text>
</comment>
<accession>A0A2V4AIM5</accession>
<dbReference type="AlphaFoldDB" id="A0A2V4AIM5"/>
<evidence type="ECO:0000313" key="2">
    <source>
        <dbReference type="EMBL" id="PXY19764.1"/>
    </source>
</evidence>
<dbReference type="InterPro" id="IPR012296">
    <property type="entry name" value="Nuclease_put_TT1808"/>
</dbReference>
<proteinExistence type="predicted"/>
<gene>
    <name evidence="2" type="ORF">BAY60_33310</name>
</gene>
<dbReference type="CDD" id="cd06260">
    <property type="entry name" value="DUF820-like"/>
    <property type="match status" value="1"/>
</dbReference>
<keyword evidence="3" id="KW-1185">Reference proteome</keyword>
<name>A0A2V4AIM5_9PSEU</name>
<dbReference type="PANTHER" id="PTHR35400:SF3">
    <property type="entry name" value="SLL1072 PROTEIN"/>
    <property type="match status" value="1"/>
</dbReference>
<dbReference type="Gene3D" id="3.90.1570.10">
    <property type="entry name" value="tt1808, chain A"/>
    <property type="match status" value="1"/>
</dbReference>
<evidence type="ECO:0000313" key="3">
    <source>
        <dbReference type="Proteomes" id="UP000249915"/>
    </source>
</evidence>
<evidence type="ECO:0000259" key="1">
    <source>
        <dbReference type="Pfam" id="PF05685"/>
    </source>
</evidence>
<dbReference type="InterPro" id="IPR008538">
    <property type="entry name" value="Uma2"/>
</dbReference>
<dbReference type="InterPro" id="IPR011335">
    <property type="entry name" value="Restrct_endonuc-II-like"/>
</dbReference>
<organism evidence="2 3">
    <name type="scientific">Prauserella muralis</name>
    <dbReference type="NCBI Taxonomy" id="588067"/>
    <lineage>
        <taxon>Bacteria</taxon>
        <taxon>Bacillati</taxon>
        <taxon>Actinomycetota</taxon>
        <taxon>Actinomycetes</taxon>
        <taxon>Pseudonocardiales</taxon>
        <taxon>Pseudonocardiaceae</taxon>
        <taxon>Prauserella</taxon>
    </lineage>
</organism>
<feature type="domain" description="Putative restriction endonuclease" evidence="1">
    <location>
        <begin position="11"/>
        <end position="147"/>
    </location>
</feature>
<dbReference type="PANTHER" id="PTHR35400">
    <property type="entry name" value="SLR1083 PROTEIN"/>
    <property type="match status" value="1"/>
</dbReference>
<dbReference type="EMBL" id="MASW01000007">
    <property type="protein sequence ID" value="PXY19764.1"/>
    <property type="molecule type" value="Genomic_DNA"/>
</dbReference>
<dbReference type="Pfam" id="PF05685">
    <property type="entry name" value="Uma2"/>
    <property type="match status" value="1"/>
</dbReference>
<dbReference type="Proteomes" id="UP000249915">
    <property type="component" value="Unassembled WGS sequence"/>
</dbReference>
<sequence>MPGVDHLLTIAEYAELDAPETGYTELLEGRILMSPSPRPGHNIALFELTAQLKPQLPPGLQVVPDIDIDLELVPPGSPGHARRPDLVVVDRSAVERVDREGGLLRASDVRLVVEIVSPGSERTDTVDKRNEYADAGIAHYWIVDITAPVSLVACHLAGEFGYQDGGETTGRFTTQDPFPATVRLDELR</sequence>